<reference evidence="1" key="1">
    <citation type="journal article" date="2019" name="bioRxiv">
        <title>The Genome of the Zebra Mussel, Dreissena polymorpha: A Resource for Invasive Species Research.</title>
        <authorList>
            <person name="McCartney M.A."/>
            <person name="Auch B."/>
            <person name="Kono T."/>
            <person name="Mallez S."/>
            <person name="Zhang Y."/>
            <person name="Obille A."/>
            <person name="Becker A."/>
            <person name="Abrahante J.E."/>
            <person name="Garbe J."/>
            <person name="Badalamenti J.P."/>
            <person name="Herman A."/>
            <person name="Mangelson H."/>
            <person name="Liachko I."/>
            <person name="Sullivan S."/>
            <person name="Sone E.D."/>
            <person name="Koren S."/>
            <person name="Silverstein K.A.T."/>
            <person name="Beckman K.B."/>
            <person name="Gohl D.M."/>
        </authorList>
    </citation>
    <scope>NUCLEOTIDE SEQUENCE</scope>
    <source>
        <strain evidence="1">Duluth1</strain>
        <tissue evidence="1">Whole animal</tissue>
    </source>
</reference>
<sequence>MEGLIVGMFPSMCVRLIGELELGAYPIGFSNLSVQFPSQPIHVHHLRLFPY</sequence>
<dbReference type="EMBL" id="JAIWYP010000014">
    <property type="protein sequence ID" value="KAH3711808.1"/>
    <property type="molecule type" value="Genomic_DNA"/>
</dbReference>
<reference evidence="1" key="2">
    <citation type="submission" date="2020-11" db="EMBL/GenBank/DDBJ databases">
        <authorList>
            <person name="McCartney M.A."/>
            <person name="Auch B."/>
            <person name="Kono T."/>
            <person name="Mallez S."/>
            <person name="Becker A."/>
            <person name="Gohl D.M."/>
            <person name="Silverstein K.A.T."/>
            <person name="Koren S."/>
            <person name="Bechman K.B."/>
            <person name="Herman A."/>
            <person name="Abrahante J.E."/>
            <person name="Garbe J."/>
        </authorList>
    </citation>
    <scope>NUCLEOTIDE SEQUENCE</scope>
    <source>
        <strain evidence="1">Duluth1</strain>
        <tissue evidence="1">Whole animal</tissue>
    </source>
</reference>
<evidence type="ECO:0000313" key="1">
    <source>
        <dbReference type="EMBL" id="KAH3711808.1"/>
    </source>
</evidence>
<dbReference type="Proteomes" id="UP000828390">
    <property type="component" value="Unassembled WGS sequence"/>
</dbReference>
<accession>A0A9D3Z317</accession>
<dbReference type="AlphaFoldDB" id="A0A9D3Z317"/>
<proteinExistence type="predicted"/>
<comment type="caution">
    <text evidence="1">The sequence shown here is derived from an EMBL/GenBank/DDBJ whole genome shotgun (WGS) entry which is preliminary data.</text>
</comment>
<protein>
    <submittedName>
        <fullName evidence="1">Uncharacterized protein</fullName>
    </submittedName>
</protein>
<keyword evidence="2" id="KW-1185">Reference proteome</keyword>
<gene>
    <name evidence="1" type="ORF">DPMN_071482</name>
</gene>
<name>A0A9D3Z317_DREPO</name>
<organism evidence="1 2">
    <name type="scientific">Dreissena polymorpha</name>
    <name type="common">Zebra mussel</name>
    <name type="synonym">Mytilus polymorpha</name>
    <dbReference type="NCBI Taxonomy" id="45954"/>
    <lineage>
        <taxon>Eukaryota</taxon>
        <taxon>Metazoa</taxon>
        <taxon>Spiralia</taxon>
        <taxon>Lophotrochozoa</taxon>
        <taxon>Mollusca</taxon>
        <taxon>Bivalvia</taxon>
        <taxon>Autobranchia</taxon>
        <taxon>Heteroconchia</taxon>
        <taxon>Euheterodonta</taxon>
        <taxon>Imparidentia</taxon>
        <taxon>Neoheterodontei</taxon>
        <taxon>Myida</taxon>
        <taxon>Dreissenoidea</taxon>
        <taxon>Dreissenidae</taxon>
        <taxon>Dreissena</taxon>
    </lineage>
</organism>
<evidence type="ECO:0000313" key="2">
    <source>
        <dbReference type="Proteomes" id="UP000828390"/>
    </source>
</evidence>